<keyword evidence="1" id="KW-0472">Membrane</keyword>
<evidence type="ECO:0000313" key="2">
    <source>
        <dbReference type="EMBL" id="STX39461.1"/>
    </source>
</evidence>
<accession>A0A378IY89</accession>
<dbReference type="RefSeq" id="WP_244915348.1">
    <property type="nucleotide sequence ID" value="NZ_UGNY01000001.1"/>
</dbReference>
<dbReference type="EMBL" id="UGNY01000001">
    <property type="protein sequence ID" value="STX39461.1"/>
    <property type="molecule type" value="Genomic_DNA"/>
</dbReference>
<feature type="transmembrane region" description="Helical" evidence="1">
    <location>
        <begin position="67"/>
        <end position="86"/>
    </location>
</feature>
<keyword evidence="1" id="KW-0812">Transmembrane</keyword>
<feature type="transmembrane region" description="Helical" evidence="1">
    <location>
        <begin position="41"/>
        <end position="60"/>
    </location>
</feature>
<gene>
    <name evidence="2" type="ORF">NCTC11978_02660</name>
</gene>
<feature type="transmembrane region" description="Helical" evidence="1">
    <location>
        <begin position="15"/>
        <end position="35"/>
    </location>
</feature>
<protein>
    <submittedName>
        <fullName evidence="2">Predicted membrane protein</fullName>
    </submittedName>
</protein>
<evidence type="ECO:0000256" key="1">
    <source>
        <dbReference type="SAM" id="Phobius"/>
    </source>
</evidence>
<keyword evidence="1" id="KW-1133">Transmembrane helix</keyword>
<proteinExistence type="predicted"/>
<dbReference type="Proteomes" id="UP000254033">
    <property type="component" value="Unassembled WGS sequence"/>
</dbReference>
<name>A0A378IY89_9GAMM</name>
<sequence length="120" mass="13277">MLIKQRASIARKEEYGYLLLGLAHLLAISGLYQLTTDYNSLAVSASWLFYAICVMSIAYFRKDKMMAKSALFVLGFAAGKALIYDASATPTIIRILCLMLTGVVLYGSGLVIRKIAEWKN</sequence>
<feature type="transmembrane region" description="Helical" evidence="1">
    <location>
        <begin position="92"/>
        <end position="112"/>
    </location>
</feature>
<organism evidence="2 3">
    <name type="scientific">Legionella feeleii</name>
    <dbReference type="NCBI Taxonomy" id="453"/>
    <lineage>
        <taxon>Bacteria</taxon>
        <taxon>Pseudomonadati</taxon>
        <taxon>Pseudomonadota</taxon>
        <taxon>Gammaproteobacteria</taxon>
        <taxon>Legionellales</taxon>
        <taxon>Legionellaceae</taxon>
        <taxon>Legionella</taxon>
    </lineage>
</organism>
<dbReference type="AlphaFoldDB" id="A0A378IY89"/>
<evidence type="ECO:0000313" key="3">
    <source>
        <dbReference type="Proteomes" id="UP000254033"/>
    </source>
</evidence>
<reference evidence="2 3" key="1">
    <citation type="submission" date="2018-06" db="EMBL/GenBank/DDBJ databases">
        <authorList>
            <consortium name="Pathogen Informatics"/>
            <person name="Doyle S."/>
        </authorList>
    </citation>
    <scope>NUCLEOTIDE SEQUENCE [LARGE SCALE GENOMIC DNA]</scope>
    <source>
        <strain evidence="2 3">NCTC11978</strain>
    </source>
</reference>